<evidence type="ECO:0000259" key="5">
    <source>
        <dbReference type="PROSITE" id="PS51157"/>
    </source>
</evidence>
<feature type="non-terminal residue" evidence="6">
    <location>
        <position position="641"/>
    </location>
</feature>
<gene>
    <name evidence="6" type="ORF">JBS370_LOCUS35229</name>
</gene>
<dbReference type="GO" id="GO:0008270">
    <property type="term" value="F:zinc ion binding"/>
    <property type="evidence" value="ECO:0007669"/>
    <property type="project" value="UniProtKB-KW"/>
</dbReference>
<protein>
    <recommendedName>
        <fullName evidence="5">UBR-type domain-containing protein</fullName>
    </recommendedName>
</protein>
<dbReference type="AlphaFoldDB" id="A0A819ZJM1"/>
<sequence>LYNNPIYNQFYNYLIEQLDFTKINREGLSNTLFKQYYDLLWRILGYLPPSNEFLENMNTYNETTYLLHLFRLEKKIINDKYIKEFLSKEITFTNIEWFKNLNKKSYSLFDLIVYQMLLQNLTSTSEEINNLYKIFLDEFKLSLNTNPYIESLLLIPIIKNFEDKTKTITIPILPNDFEELFKYQLNYILEQENNLNYIFLRQILQILSIINPEINDKQLYIEIQLNTNLQFLKEQIKLKDLNIETIQNDINECIYKNIFEILFNKNFPNDIINEDIYHDLIKYLDEQFQPNIFQNCLLPHNLFDLLYLTSKPNLSLSIFARMLMLFNKIFSYSNQFQLLIQDLNYIANLTNEQLSQWLSKLVLLQNNEKNQLYTAEQYKHILETFTKYLIKKNDDGTNMIGEEVSLSILSLLIQLGNELLKPNKYALGFPQIIQLLIILAGHGSGNGHTFLFQAAAIWLEFCADTLADKNEDSTPSSFLSSLLSSLSTSSSIESLTLFHYNILEASVYLLAYINDILIALKHLSTINDSTSLKSPLKLDESGDDEDDDSQDDEDINIDQKKTLLSSTIQFEYDPNKLCTYTTTKKEYANQHWYHCHTCKMIDRVGICQICANVCHKDHDISYAKYGSFFCDCGAKEDGSCQ</sequence>
<keyword evidence="2" id="KW-0863">Zinc-finger</keyword>
<dbReference type="Proteomes" id="UP000663836">
    <property type="component" value="Unassembled WGS sequence"/>
</dbReference>
<dbReference type="PANTHER" id="PTHR21725">
    <property type="entry name" value="E3 UBIQUITIN-PROTEIN LIGASE UBR4"/>
    <property type="match status" value="1"/>
</dbReference>
<dbReference type="SMART" id="SM00396">
    <property type="entry name" value="ZnF_UBR1"/>
    <property type="match status" value="1"/>
</dbReference>
<keyword evidence="1" id="KW-0479">Metal-binding</keyword>
<evidence type="ECO:0000256" key="2">
    <source>
        <dbReference type="ARBA" id="ARBA00022771"/>
    </source>
</evidence>
<dbReference type="PROSITE" id="PS51157">
    <property type="entry name" value="ZF_UBR"/>
    <property type="match status" value="1"/>
</dbReference>
<dbReference type="PANTHER" id="PTHR21725:SF1">
    <property type="entry name" value="E3 UBIQUITIN-PROTEIN LIGASE UBR4"/>
    <property type="match status" value="1"/>
</dbReference>
<dbReference type="InterPro" id="IPR003126">
    <property type="entry name" value="Znf_UBR"/>
</dbReference>
<evidence type="ECO:0000313" key="7">
    <source>
        <dbReference type="Proteomes" id="UP000663836"/>
    </source>
</evidence>
<feature type="non-terminal residue" evidence="6">
    <location>
        <position position="1"/>
    </location>
</feature>
<proteinExistence type="predicted"/>
<dbReference type="InterPro" id="IPR045841">
    <property type="entry name" value="E3_UBR4_N"/>
</dbReference>
<dbReference type="InterPro" id="IPR047509">
    <property type="entry name" value="UBR4-like_UBR-box"/>
</dbReference>
<reference evidence="6" key="1">
    <citation type="submission" date="2021-02" db="EMBL/GenBank/DDBJ databases">
        <authorList>
            <person name="Nowell W R."/>
        </authorList>
    </citation>
    <scope>NUCLEOTIDE SEQUENCE</scope>
</reference>
<feature type="zinc finger region" description="UBR-type" evidence="4">
    <location>
        <begin position="576"/>
        <end position="641"/>
    </location>
</feature>
<keyword evidence="3" id="KW-0862">Zinc</keyword>
<dbReference type="EMBL" id="CAJOBD010012017">
    <property type="protein sequence ID" value="CAF4175428.1"/>
    <property type="molecule type" value="Genomic_DNA"/>
</dbReference>
<feature type="domain" description="UBR-type" evidence="5">
    <location>
        <begin position="576"/>
        <end position="641"/>
    </location>
</feature>
<name>A0A819ZJM1_9BILA</name>
<dbReference type="Pfam" id="PF02207">
    <property type="entry name" value="zf-UBR"/>
    <property type="match status" value="1"/>
</dbReference>
<dbReference type="CDD" id="cd19680">
    <property type="entry name" value="UBR-box_UBR4"/>
    <property type="match status" value="1"/>
</dbReference>
<evidence type="ECO:0000313" key="6">
    <source>
        <dbReference type="EMBL" id="CAF4175428.1"/>
    </source>
</evidence>
<evidence type="ECO:0000256" key="4">
    <source>
        <dbReference type="PROSITE-ProRule" id="PRU00508"/>
    </source>
</evidence>
<organism evidence="6 7">
    <name type="scientific">Rotaria sordida</name>
    <dbReference type="NCBI Taxonomy" id="392033"/>
    <lineage>
        <taxon>Eukaryota</taxon>
        <taxon>Metazoa</taxon>
        <taxon>Spiralia</taxon>
        <taxon>Gnathifera</taxon>
        <taxon>Rotifera</taxon>
        <taxon>Eurotatoria</taxon>
        <taxon>Bdelloidea</taxon>
        <taxon>Philodinida</taxon>
        <taxon>Philodinidae</taxon>
        <taxon>Rotaria</taxon>
    </lineage>
</organism>
<dbReference type="InterPro" id="IPR045189">
    <property type="entry name" value="UBR4-like"/>
</dbReference>
<evidence type="ECO:0000256" key="1">
    <source>
        <dbReference type="ARBA" id="ARBA00022723"/>
    </source>
</evidence>
<accession>A0A819ZJM1</accession>
<comment type="caution">
    <text evidence="6">The sequence shown here is derived from an EMBL/GenBank/DDBJ whole genome shotgun (WGS) entry which is preliminary data.</text>
</comment>
<evidence type="ECO:0000256" key="3">
    <source>
        <dbReference type="ARBA" id="ARBA00022833"/>
    </source>
</evidence>
<dbReference type="Pfam" id="PF19423">
    <property type="entry name" value="E3_UBR4_N"/>
    <property type="match status" value="1"/>
</dbReference>